<dbReference type="InterPro" id="IPR037069">
    <property type="entry name" value="AcylCoA_DH/ox_N_sf"/>
</dbReference>
<evidence type="ECO:0000259" key="3">
    <source>
        <dbReference type="Pfam" id="PF02770"/>
    </source>
</evidence>
<evidence type="ECO:0000256" key="2">
    <source>
        <dbReference type="ARBA" id="ARBA00023002"/>
    </source>
</evidence>
<accession>A0A7K1FSN9</accession>
<dbReference type="Gene3D" id="1.10.540.10">
    <property type="entry name" value="Acyl-CoA dehydrogenase/oxidase, N-terminal domain"/>
    <property type="match status" value="1"/>
</dbReference>
<evidence type="ECO:0000313" key="7">
    <source>
        <dbReference type="Proteomes" id="UP000460221"/>
    </source>
</evidence>
<dbReference type="AlphaFoldDB" id="A0A7K1FSN9"/>
<dbReference type="GO" id="GO:0050660">
    <property type="term" value="F:flavin adenine dinucleotide binding"/>
    <property type="evidence" value="ECO:0007669"/>
    <property type="project" value="InterPro"/>
</dbReference>
<evidence type="ECO:0000256" key="1">
    <source>
        <dbReference type="ARBA" id="ARBA00022630"/>
    </source>
</evidence>
<dbReference type="Gene3D" id="2.40.110.10">
    <property type="entry name" value="Butyryl-CoA Dehydrogenase, subunit A, domain 2"/>
    <property type="match status" value="1"/>
</dbReference>
<dbReference type="InterPro" id="IPR046373">
    <property type="entry name" value="Acyl-CoA_Oxase/DH_mid-dom_sf"/>
</dbReference>
<protein>
    <submittedName>
        <fullName evidence="6">Acyl-CoA dehydrogenase</fullName>
    </submittedName>
</protein>
<name>A0A7K1FSN9_9ACTN</name>
<dbReference type="InterPro" id="IPR036250">
    <property type="entry name" value="AcylCo_DH-like_C"/>
</dbReference>
<gene>
    <name evidence="6" type="ORF">GIS00_24445</name>
</gene>
<dbReference type="EMBL" id="WLYK01000013">
    <property type="protein sequence ID" value="MTD17090.1"/>
    <property type="molecule type" value="Genomic_DNA"/>
</dbReference>
<dbReference type="PANTHER" id="PTHR43884:SF25">
    <property type="entry name" value="ACYL-COA DEHYDROGENASE YDBM-RELATED"/>
    <property type="match status" value="1"/>
</dbReference>
<dbReference type="PIRSF" id="PIRSF016578">
    <property type="entry name" value="HsaA"/>
    <property type="match status" value="1"/>
</dbReference>
<dbReference type="InterPro" id="IPR013786">
    <property type="entry name" value="AcylCoA_DH/ox_N"/>
</dbReference>
<evidence type="ECO:0000259" key="4">
    <source>
        <dbReference type="Pfam" id="PF02771"/>
    </source>
</evidence>
<feature type="domain" description="Acyl-CoA oxidase/dehydrogenase middle" evidence="3">
    <location>
        <begin position="141"/>
        <end position="230"/>
    </location>
</feature>
<keyword evidence="7" id="KW-1185">Reference proteome</keyword>
<evidence type="ECO:0000259" key="5">
    <source>
        <dbReference type="Pfam" id="PF08028"/>
    </source>
</evidence>
<dbReference type="Pfam" id="PF02770">
    <property type="entry name" value="Acyl-CoA_dh_M"/>
    <property type="match status" value="1"/>
</dbReference>
<comment type="caution">
    <text evidence="6">The sequence shown here is derived from an EMBL/GenBank/DDBJ whole genome shotgun (WGS) entry which is preliminary data.</text>
</comment>
<dbReference type="Gene3D" id="1.20.140.10">
    <property type="entry name" value="Butyryl-CoA Dehydrogenase, subunit A, domain 3"/>
    <property type="match status" value="1"/>
</dbReference>
<dbReference type="RefSeq" id="WP_322098399.1">
    <property type="nucleotide sequence ID" value="NZ_WLYK01000013.1"/>
</dbReference>
<dbReference type="Pfam" id="PF02771">
    <property type="entry name" value="Acyl-CoA_dh_N"/>
    <property type="match status" value="1"/>
</dbReference>
<dbReference type="SUPFAM" id="SSF47203">
    <property type="entry name" value="Acyl-CoA dehydrogenase C-terminal domain-like"/>
    <property type="match status" value="1"/>
</dbReference>
<proteinExistence type="predicted"/>
<evidence type="ECO:0000313" key="6">
    <source>
        <dbReference type="EMBL" id="MTD17090.1"/>
    </source>
</evidence>
<dbReference type="SUPFAM" id="SSF56645">
    <property type="entry name" value="Acyl-CoA dehydrogenase NM domain-like"/>
    <property type="match status" value="1"/>
</dbReference>
<feature type="domain" description="Acyl-CoA dehydrogenase/oxidase N-terminal" evidence="4">
    <location>
        <begin position="11"/>
        <end position="120"/>
    </location>
</feature>
<organism evidence="6 7">
    <name type="scientific">Nakamurella alba</name>
    <dbReference type="NCBI Taxonomy" id="2665158"/>
    <lineage>
        <taxon>Bacteria</taxon>
        <taxon>Bacillati</taxon>
        <taxon>Actinomycetota</taxon>
        <taxon>Actinomycetes</taxon>
        <taxon>Nakamurellales</taxon>
        <taxon>Nakamurellaceae</taxon>
        <taxon>Nakamurella</taxon>
    </lineage>
</organism>
<feature type="domain" description="Acyl-CoA dehydrogenase C-terminal" evidence="5">
    <location>
        <begin position="255"/>
        <end position="387"/>
    </location>
</feature>
<keyword evidence="1" id="KW-0285">Flavoprotein</keyword>
<dbReference type="PANTHER" id="PTHR43884">
    <property type="entry name" value="ACYL-COA DEHYDROGENASE"/>
    <property type="match status" value="1"/>
</dbReference>
<dbReference type="InterPro" id="IPR006091">
    <property type="entry name" value="Acyl-CoA_Oxase/DH_mid-dom"/>
</dbReference>
<dbReference type="Pfam" id="PF08028">
    <property type="entry name" value="Acyl-CoA_dh_2"/>
    <property type="match status" value="1"/>
</dbReference>
<dbReference type="InterPro" id="IPR013107">
    <property type="entry name" value="Acyl-CoA_DH_C"/>
</dbReference>
<dbReference type="GO" id="GO:0003995">
    <property type="term" value="F:acyl-CoA dehydrogenase activity"/>
    <property type="evidence" value="ECO:0007669"/>
    <property type="project" value="TreeGrafter"/>
</dbReference>
<sequence length="405" mass="43656">MHKHTPEISADERDEILSAARDLAKKFDSVGAECDRDNRFPTESVAWYKDSGLVEIAVPKRFGGRGADMLTTALVGLELAKGDPGIALAYNMHQAMVGIFRGNAGMTEEVREDVLTKVARDRQILCGPFSEARAGLTGLADTVAVPDGAGGWRISGKKNWSTLIEGADLIALNATVTDADGKLPEDFREHAAREACFIIPKDLPGVGVDRTWDTLGMRATGSQTLVLDEVPATEGMFAGNFRTGLIGEAEWAAVLFGGVYLGLGEKAYAEALRFVKAKHTGATMSAQDSAAQQIGYVQHALGRMRYELDVADRTLRATGQIAIDQDDAAWPKVARKAKWDVVKVACTEAAISVSEQGLRLASGSGYRRGTLAERLFRDARAGILHSFGTDQLFDFYGRFELGLVG</sequence>
<dbReference type="InterPro" id="IPR009100">
    <property type="entry name" value="AcylCoA_DH/oxidase_NM_dom_sf"/>
</dbReference>
<reference evidence="6 7" key="1">
    <citation type="submission" date="2019-11" db="EMBL/GenBank/DDBJ databases">
        <authorList>
            <person name="Jiang L.-Q."/>
        </authorList>
    </citation>
    <scope>NUCLEOTIDE SEQUENCE [LARGE SCALE GENOMIC DNA]</scope>
    <source>
        <strain evidence="6 7">YIM 132087</strain>
    </source>
</reference>
<dbReference type="Proteomes" id="UP000460221">
    <property type="component" value="Unassembled WGS sequence"/>
</dbReference>
<keyword evidence="2" id="KW-0560">Oxidoreductase</keyword>